<evidence type="ECO:0000256" key="4">
    <source>
        <dbReference type="ARBA" id="ARBA00023136"/>
    </source>
</evidence>
<gene>
    <name evidence="8" type="ORF">TSPGSL018_19111</name>
</gene>
<keyword evidence="4 6" id="KW-0472">Membrane</keyword>
<dbReference type="PANTHER" id="PTHR46140:SF1">
    <property type="entry name" value="VACUOLAR TRANSPORTER CHAPERONE COMPLEX SUBUNIT 4-RELATED"/>
    <property type="match status" value="1"/>
</dbReference>
<dbReference type="PANTHER" id="PTHR46140">
    <property type="entry name" value="VACUOLAR TRANSPORTER CHAPERONE 1-RELATED"/>
    <property type="match status" value="1"/>
</dbReference>
<evidence type="ECO:0000256" key="2">
    <source>
        <dbReference type="ARBA" id="ARBA00022692"/>
    </source>
</evidence>
<evidence type="ECO:0000313" key="8">
    <source>
        <dbReference type="EMBL" id="JAC64068.1"/>
    </source>
</evidence>
<dbReference type="InterPro" id="IPR051572">
    <property type="entry name" value="VTC_Complex_Subunit"/>
</dbReference>
<evidence type="ECO:0000256" key="1">
    <source>
        <dbReference type="ARBA" id="ARBA00004127"/>
    </source>
</evidence>
<evidence type="ECO:0000256" key="5">
    <source>
        <dbReference type="SAM" id="MobiDB-lite"/>
    </source>
</evidence>
<evidence type="ECO:0000259" key="7">
    <source>
        <dbReference type="Pfam" id="PF02656"/>
    </source>
</evidence>
<keyword evidence="3 6" id="KW-1133">Transmembrane helix</keyword>
<feature type="domain" description="DUF202" evidence="7">
    <location>
        <begin position="81"/>
        <end position="159"/>
    </location>
</feature>
<feature type="transmembrane region" description="Helical" evidence="6">
    <location>
        <begin position="172"/>
        <end position="194"/>
    </location>
</feature>
<dbReference type="AlphaFoldDB" id="A0A061QWJ2"/>
<dbReference type="InterPro" id="IPR003807">
    <property type="entry name" value="DUF202"/>
</dbReference>
<evidence type="ECO:0000256" key="3">
    <source>
        <dbReference type="ARBA" id="ARBA00022989"/>
    </source>
</evidence>
<dbReference type="EMBL" id="GBEZ01022785">
    <property type="protein sequence ID" value="JAC64068.1"/>
    <property type="molecule type" value="Transcribed_RNA"/>
</dbReference>
<feature type="transmembrane region" description="Helical" evidence="6">
    <location>
        <begin position="130"/>
        <end position="151"/>
    </location>
</feature>
<evidence type="ECO:0000256" key="6">
    <source>
        <dbReference type="SAM" id="Phobius"/>
    </source>
</evidence>
<sequence length="201" mass="22045">MGETGESSQSALSEPLLNQAQREPSSASNVMEAHSIYQTDYCGLPRRGCKEMLRHALGIYSYKDPSLMSKPRKIPMRVEPKTYFALERTLLNWVSMSMALGTLGATLLGFSAGPTAALGPASRAFMTPAALQLIAMMLLPLGIALLIYSAWVYHERVKALKAKEMRYFEDRVCPTAVSVFIIIALSGLFATRLADFVGHPL</sequence>
<feature type="region of interest" description="Disordered" evidence="5">
    <location>
        <begin position="1"/>
        <end position="30"/>
    </location>
</feature>
<accession>A0A061QWJ2</accession>
<reference evidence="8" key="1">
    <citation type="submission" date="2014-05" db="EMBL/GenBank/DDBJ databases">
        <title>The transcriptome of the halophilic microalga Tetraselmis sp. GSL018 isolated from the Great Salt Lake, Utah.</title>
        <authorList>
            <person name="Jinkerson R.E."/>
            <person name="D'Adamo S."/>
            <person name="Posewitz M.C."/>
        </authorList>
    </citation>
    <scope>NUCLEOTIDE SEQUENCE</scope>
    <source>
        <strain evidence="8">GSL018</strain>
    </source>
</reference>
<dbReference type="Pfam" id="PF02656">
    <property type="entry name" value="DUF202"/>
    <property type="match status" value="1"/>
</dbReference>
<proteinExistence type="predicted"/>
<protein>
    <submittedName>
        <fullName evidence="8">Vacuolar transport chaperone-like protein</fullName>
    </submittedName>
</protein>
<keyword evidence="2 6" id="KW-0812">Transmembrane</keyword>
<dbReference type="GO" id="GO:0012505">
    <property type="term" value="C:endomembrane system"/>
    <property type="evidence" value="ECO:0007669"/>
    <property type="project" value="UniProtKB-SubCell"/>
</dbReference>
<organism evidence="8">
    <name type="scientific">Tetraselmis sp. GSL018</name>
    <dbReference type="NCBI Taxonomy" id="582737"/>
    <lineage>
        <taxon>Eukaryota</taxon>
        <taxon>Viridiplantae</taxon>
        <taxon>Chlorophyta</taxon>
        <taxon>core chlorophytes</taxon>
        <taxon>Chlorodendrophyceae</taxon>
        <taxon>Chlorodendrales</taxon>
        <taxon>Chlorodendraceae</taxon>
        <taxon>Tetraselmis</taxon>
    </lineage>
</organism>
<feature type="compositionally biased region" description="Polar residues" evidence="5">
    <location>
        <begin position="1"/>
        <end position="29"/>
    </location>
</feature>
<feature type="transmembrane region" description="Helical" evidence="6">
    <location>
        <begin position="90"/>
        <end position="110"/>
    </location>
</feature>
<comment type="subcellular location">
    <subcellularLocation>
        <location evidence="1">Endomembrane system</location>
        <topology evidence="1">Multi-pass membrane protein</topology>
    </subcellularLocation>
</comment>
<name>A0A061QWJ2_9CHLO</name>